<name>A0ABQ5J4G1_9ASTR</name>
<reference evidence="2" key="2">
    <citation type="submission" date="2022-01" db="EMBL/GenBank/DDBJ databases">
        <authorList>
            <person name="Yamashiro T."/>
            <person name="Shiraishi A."/>
            <person name="Satake H."/>
            <person name="Nakayama K."/>
        </authorList>
    </citation>
    <scope>NUCLEOTIDE SEQUENCE</scope>
</reference>
<dbReference type="EMBL" id="BQNB010021524">
    <property type="protein sequence ID" value="GJU07294.1"/>
    <property type="molecule type" value="Genomic_DNA"/>
</dbReference>
<comment type="caution">
    <text evidence="2">The sequence shown here is derived from an EMBL/GenBank/DDBJ whole genome shotgun (WGS) entry which is preliminary data.</text>
</comment>
<protein>
    <recommendedName>
        <fullName evidence="4">Glutamic acid-rich protein-like</fullName>
    </recommendedName>
</protein>
<reference evidence="2" key="1">
    <citation type="journal article" date="2022" name="Int. J. Mol. Sci.">
        <title>Draft Genome of Tanacetum Coccineum: Genomic Comparison of Closely Related Tanacetum-Family Plants.</title>
        <authorList>
            <person name="Yamashiro T."/>
            <person name="Shiraishi A."/>
            <person name="Nakayama K."/>
            <person name="Satake H."/>
        </authorList>
    </citation>
    <scope>NUCLEOTIDE SEQUENCE</scope>
</reference>
<proteinExistence type="predicted"/>
<feature type="compositionally biased region" description="Basic and acidic residues" evidence="1">
    <location>
        <begin position="315"/>
        <end position="324"/>
    </location>
</feature>
<evidence type="ECO:0000313" key="2">
    <source>
        <dbReference type="EMBL" id="GJU07294.1"/>
    </source>
</evidence>
<feature type="region of interest" description="Disordered" evidence="1">
    <location>
        <begin position="233"/>
        <end position="353"/>
    </location>
</feature>
<gene>
    <name evidence="2" type="ORF">Tco_1123724</name>
</gene>
<feature type="compositionally biased region" description="Polar residues" evidence="1">
    <location>
        <begin position="202"/>
        <end position="211"/>
    </location>
</feature>
<sequence length="386" mass="43494">MNLLIAAQVAFDEALVSKNDRVMISKSDMRINLSKTHKEATYQVVLDTLKLSPCYNAFLITADVPKIYMQQFLFTISKIKDSSSYKFNLDNKSYKVGLEVFHEILQTCPRLHKKKFVEPPSHEETVAFIKEVGYKGELESITELYIDHIPFLRKPKKGSKAASQQKKASSVTASDDSGPEPAKRLNGRRKPTIVVIKDTHAMSRQKTTVQAQKHKGINMLSEAALLEEAQMKKAIKKSKQETHFQHQAGGSNNGAGSQPEVPDEPKGQSVDTSEGAGSRPEVPDVSEVMSSDQESENESWGNSEDDDERTELDDDKSIDLSRTNDEEETQEDEFVHTPDDYVPTNDYTHDVDDEEYVCINEELYDDVNVERKDDELANEGLKMVLK</sequence>
<organism evidence="2 3">
    <name type="scientific">Tanacetum coccineum</name>
    <dbReference type="NCBI Taxonomy" id="301880"/>
    <lineage>
        <taxon>Eukaryota</taxon>
        <taxon>Viridiplantae</taxon>
        <taxon>Streptophyta</taxon>
        <taxon>Embryophyta</taxon>
        <taxon>Tracheophyta</taxon>
        <taxon>Spermatophyta</taxon>
        <taxon>Magnoliopsida</taxon>
        <taxon>eudicotyledons</taxon>
        <taxon>Gunneridae</taxon>
        <taxon>Pentapetalae</taxon>
        <taxon>asterids</taxon>
        <taxon>campanulids</taxon>
        <taxon>Asterales</taxon>
        <taxon>Asteraceae</taxon>
        <taxon>Asteroideae</taxon>
        <taxon>Anthemideae</taxon>
        <taxon>Anthemidinae</taxon>
        <taxon>Tanacetum</taxon>
    </lineage>
</organism>
<dbReference type="Proteomes" id="UP001151760">
    <property type="component" value="Unassembled WGS sequence"/>
</dbReference>
<feature type="compositionally biased region" description="Acidic residues" evidence="1">
    <location>
        <begin position="293"/>
        <end position="314"/>
    </location>
</feature>
<feature type="region of interest" description="Disordered" evidence="1">
    <location>
        <begin position="157"/>
        <end position="215"/>
    </location>
</feature>
<keyword evidence="3" id="KW-1185">Reference proteome</keyword>
<feature type="compositionally biased region" description="Low complexity" evidence="1">
    <location>
        <begin position="160"/>
        <end position="174"/>
    </location>
</feature>
<evidence type="ECO:0000256" key="1">
    <source>
        <dbReference type="SAM" id="MobiDB-lite"/>
    </source>
</evidence>
<evidence type="ECO:0008006" key="4">
    <source>
        <dbReference type="Google" id="ProtNLM"/>
    </source>
</evidence>
<evidence type="ECO:0000313" key="3">
    <source>
        <dbReference type="Proteomes" id="UP001151760"/>
    </source>
</evidence>
<accession>A0ABQ5J4G1</accession>